<protein>
    <submittedName>
        <fullName evidence="3">IolE (Myo-inositol catabolism IolAEprotein) ( Inosose dehydratase) ( 2-keto-myo-inositol dehydratase)</fullName>
        <ecNumber evidence="3">4.2.1.-</ecNumber>
    </submittedName>
</protein>
<dbReference type="SUPFAM" id="SSF51658">
    <property type="entry name" value="Xylose isomerase-like"/>
    <property type="match status" value="1"/>
</dbReference>
<evidence type="ECO:0000256" key="1">
    <source>
        <dbReference type="SAM" id="MobiDB-lite"/>
    </source>
</evidence>
<dbReference type="Gene3D" id="3.20.20.150">
    <property type="entry name" value="Divalent-metal-dependent TIM barrel enzymes"/>
    <property type="match status" value="1"/>
</dbReference>
<evidence type="ECO:0000313" key="4">
    <source>
        <dbReference type="Proteomes" id="UP000000936"/>
    </source>
</evidence>
<dbReference type="InterPro" id="IPR030823">
    <property type="entry name" value="IolE/MocC"/>
</dbReference>
<organism evidence="3 4">
    <name type="scientific">Propionibacterium freudenreichii subsp. shermanii (strain ATCC 9614 / DSM 4902 / CIP 103027 / NCIMB 8099 / CIRM-BIA1)</name>
    <dbReference type="NCBI Taxonomy" id="754252"/>
    <lineage>
        <taxon>Bacteria</taxon>
        <taxon>Bacillati</taxon>
        <taxon>Actinomycetota</taxon>
        <taxon>Actinomycetes</taxon>
        <taxon>Propionibacteriales</taxon>
        <taxon>Propionibacteriaceae</taxon>
        <taxon>Propionibacterium</taxon>
    </lineage>
</organism>
<dbReference type="STRING" id="754252.PFREUD_19010"/>
<dbReference type="EC" id="4.2.1.-" evidence="3"/>
<sequence>MIGTSPDGGPLAAASETTNVPRPKQAADPPSRDPPAQEEPMAKKLSPDTAIKDPNGLTWGMHPISWRNDDIPEVGEWNTLEILLDDLVTLGFAGTECAGFFPSPEVLKKEIDARDEKIAAQWFSSFILRDGVDAVAKDFEQTCANLEYVNAPRVVVSEQTGSVQGIRDVSIFSNKPVMSEAEWTQLARGLEVLGDIAHRHNMELVYHHHLGTVVMTADETKRLMDMTDPSKVSLLFDTGHAYVGDGSVMAILEQNIDRIKHVHFKDVRPRKLAESKAAERSFLDSFLAGMFTVPGDGIIDFPTVYRYLIDHGYQGWILVEAEQDPEIAKPLMYGRMARDYIEKELFA</sequence>
<name>D7GFT2_PROFC</name>
<dbReference type="KEGG" id="pfr:PFREUD_19010"/>
<feature type="domain" description="Xylose isomerase-like TIM barrel" evidence="2">
    <location>
        <begin position="132"/>
        <end position="327"/>
    </location>
</feature>
<gene>
    <name evidence="3" type="primary">iolE</name>
    <name evidence="3" type="ordered locus">PFREUD_19010</name>
</gene>
<dbReference type="HOGENOM" id="CLU_059523_0_0_11"/>
<dbReference type="Proteomes" id="UP000000936">
    <property type="component" value="Chromosome"/>
</dbReference>
<dbReference type="NCBIfam" id="TIGR04379">
    <property type="entry name" value="myo_inos_iolE"/>
    <property type="match status" value="1"/>
</dbReference>
<keyword evidence="3" id="KW-0456">Lyase</keyword>
<dbReference type="EMBL" id="FN806773">
    <property type="protein sequence ID" value="CBL57393.1"/>
    <property type="molecule type" value="Genomic_DNA"/>
</dbReference>
<dbReference type="Pfam" id="PF01261">
    <property type="entry name" value="AP_endonuc_2"/>
    <property type="match status" value="1"/>
</dbReference>
<accession>D7GFT2</accession>
<feature type="region of interest" description="Disordered" evidence="1">
    <location>
        <begin position="1"/>
        <end position="57"/>
    </location>
</feature>
<dbReference type="InterPro" id="IPR036237">
    <property type="entry name" value="Xyl_isomerase-like_sf"/>
</dbReference>
<proteinExistence type="predicted"/>
<dbReference type="PANTHER" id="PTHR12110">
    <property type="entry name" value="HYDROXYPYRUVATE ISOMERASE"/>
    <property type="match status" value="1"/>
</dbReference>
<dbReference type="eggNOG" id="COG1082">
    <property type="taxonomic scope" value="Bacteria"/>
</dbReference>
<dbReference type="InterPro" id="IPR050312">
    <property type="entry name" value="IolE/XylAMocC-like"/>
</dbReference>
<evidence type="ECO:0000259" key="2">
    <source>
        <dbReference type="Pfam" id="PF01261"/>
    </source>
</evidence>
<dbReference type="PANTHER" id="PTHR12110:SF41">
    <property type="entry name" value="INOSOSE DEHYDRATASE"/>
    <property type="match status" value="1"/>
</dbReference>
<dbReference type="AlphaFoldDB" id="D7GFT2"/>
<dbReference type="InterPro" id="IPR013022">
    <property type="entry name" value="Xyl_isomerase-like_TIM-brl"/>
</dbReference>
<reference evidence="3 4" key="1">
    <citation type="journal article" date="2010" name="PLoS ONE">
        <title>The complete genome of Propionibacterium freudenreichii CIRM-BIA1, a hardy actinobacterium with food and probiotic applications.</title>
        <authorList>
            <person name="Falentin H."/>
            <person name="Deutsch S.M."/>
            <person name="Jan G."/>
            <person name="Loux V."/>
            <person name="Thierry A."/>
            <person name="Parayre S."/>
            <person name="Maillard M.B."/>
            <person name="Dherbecourt J."/>
            <person name="Cousin F.J."/>
            <person name="Jardin J."/>
            <person name="Siguier P."/>
            <person name="Couloux A."/>
            <person name="Barbe V."/>
            <person name="Vacherie B."/>
            <person name="Wincker P."/>
            <person name="Gibrat J.F."/>
            <person name="Gaillardin C."/>
            <person name="Lortal S."/>
        </authorList>
    </citation>
    <scope>NUCLEOTIDE SEQUENCE [LARGE SCALE GENOMIC DNA]</scope>
    <source>
        <strain evidence="4">ATCC 9614 / DSM 4902 / CIP 103027 / NCIMB 8099 / CIRM-BIA1</strain>
    </source>
</reference>
<evidence type="ECO:0000313" key="3">
    <source>
        <dbReference type="EMBL" id="CBL57393.1"/>
    </source>
</evidence>
<dbReference type="GO" id="GO:0016829">
    <property type="term" value="F:lyase activity"/>
    <property type="evidence" value="ECO:0007669"/>
    <property type="project" value="UniProtKB-KW"/>
</dbReference>
<keyword evidence="4" id="KW-1185">Reference proteome</keyword>